<keyword evidence="2" id="KW-0223">Dioxygenase</keyword>
<name>A0A250IW47_9BACT</name>
<dbReference type="AlphaFoldDB" id="A0A250IW47"/>
<dbReference type="Proteomes" id="UP000217257">
    <property type="component" value="Chromosome"/>
</dbReference>
<dbReference type="SUPFAM" id="SSF54427">
    <property type="entry name" value="NTF2-like"/>
    <property type="match status" value="1"/>
</dbReference>
<keyword evidence="2" id="KW-0560">Oxidoreductase</keyword>
<evidence type="ECO:0000259" key="1">
    <source>
        <dbReference type="Pfam" id="PF13577"/>
    </source>
</evidence>
<dbReference type="RefSeq" id="WP_095984514.1">
    <property type="nucleotide sequence ID" value="NZ_CP022098.1"/>
</dbReference>
<dbReference type="CDD" id="cd00531">
    <property type="entry name" value="NTF2_like"/>
    <property type="match status" value="1"/>
</dbReference>
<accession>A0A250IW47</accession>
<dbReference type="InterPro" id="IPR037401">
    <property type="entry name" value="SnoaL-like"/>
</dbReference>
<sequence>MTQHDSWLQLSRRALLGRPDASGASRRAIEDLIIAYAWLIDTGDFAGVGALLGAGIVTGGGPPMTGAAAIEQFYRDTLILYEDGTPKTRHIVSNILVDVDDEAGTAIARSSFTALQAVSGLSLQPIAAGRYDDRFERRDGKWCFVERRMHTELVGDLTHHLQPAVLRRISWPG</sequence>
<evidence type="ECO:0000313" key="2">
    <source>
        <dbReference type="EMBL" id="ATB35959.1"/>
    </source>
</evidence>
<gene>
    <name evidence="2" type="ORF">CYFUS_001373</name>
</gene>
<dbReference type="Pfam" id="PF13577">
    <property type="entry name" value="SnoaL_4"/>
    <property type="match status" value="1"/>
</dbReference>
<protein>
    <submittedName>
        <fullName evidence="2">Aromatic-ring-hydroxylating dioxygenase</fullName>
    </submittedName>
</protein>
<evidence type="ECO:0000313" key="3">
    <source>
        <dbReference type="Proteomes" id="UP000217257"/>
    </source>
</evidence>
<feature type="domain" description="SnoaL-like" evidence="1">
    <location>
        <begin position="25"/>
        <end position="148"/>
    </location>
</feature>
<dbReference type="GO" id="GO:0051213">
    <property type="term" value="F:dioxygenase activity"/>
    <property type="evidence" value="ECO:0007669"/>
    <property type="project" value="UniProtKB-KW"/>
</dbReference>
<organism evidence="2 3">
    <name type="scientific">Cystobacter fuscus</name>
    <dbReference type="NCBI Taxonomy" id="43"/>
    <lineage>
        <taxon>Bacteria</taxon>
        <taxon>Pseudomonadati</taxon>
        <taxon>Myxococcota</taxon>
        <taxon>Myxococcia</taxon>
        <taxon>Myxococcales</taxon>
        <taxon>Cystobacterineae</taxon>
        <taxon>Archangiaceae</taxon>
        <taxon>Cystobacter</taxon>
    </lineage>
</organism>
<dbReference type="EMBL" id="CP022098">
    <property type="protein sequence ID" value="ATB35959.1"/>
    <property type="molecule type" value="Genomic_DNA"/>
</dbReference>
<dbReference type="InterPro" id="IPR032710">
    <property type="entry name" value="NTF2-like_dom_sf"/>
</dbReference>
<dbReference type="Gene3D" id="3.10.450.50">
    <property type="match status" value="1"/>
</dbReference>
<proteinExistence type="predicted"/>
<reference evidence="2 3" key="1">
    <citation type="submission" date="2017-06" db="EMBL/GenBank/DDBJ databases">
        <title>Sequencing and comparative analysis of myxobacterial genomes.</title>
        <authorList>
            <person name="Rupp O."/>
            <person name="Goesmann A."/>
            <person name="Sogaard-Andersen L."/>
        </authorList>
    </citation>
    <scope>NUCLEOTIDE SEQUENCE [LARGE SCALE GENOMIC DNA]</scope>
    <source>
        <strain evidence="2 3">DSM 52655</strain>
    </source>
</reference>
<dbReference type="KEGG" id="cfus:CYFUS_001373"/>